<evidence type="ECO:0000313" key="1">
    <source>
        <dbReference type="EMBL" id="KAI4297736.1"/>
    </source>
</evidence>
<protein>
    <submittedName>
        <fullName evidence="1">Uncharacterized protein</fullName>
    </submittedName>
</protein>
<keyword evidence="2" id="KW-1185">Reference proteome</keyword>
<dbReference type="EMBL" id="CM039439">
    <property type="protein sequence ID" value="KAI4297736.1"/>
    <property type="molecule type" value="Genomic_DNA"/>
</dbReference>
<gene>
    <name evidence="1" type="ORF">L6164_037608</name>
</gene>
<reference evidence="1 2" key="1">
    <citation type="journal article" date="2022" name="DNA Res.">
        <title>Chromosomal-level genome assembly of the orchid tree Bauhinia variegata (Leguminosae; Cercidoideae) supports the allotetraploid origin hypothesis of Bauhinia.</title>
        <authorList>
            <person name="Zhong Y."/>
            <person name="Chen Y."/>
            <person name="Zheng D."/>
            <person name="Pang J."/>
            <person name="Liu Y."/>
            <person name="Luo S."/>
            <person name="Meng S."/>
            <person name="Qian L."/>
            <person name="Wei D."/>
            <person name="Dai S."/>
            <person name="Zhou R."/>
        </authorList>
    </citation>
    <scope>NUCLEOTIDE SEQUENCE [LARGE SCALE GENOMIC DNA]</scope>
    <source>
        <strain evidence="1">BV-YZ2020</strain>
    </source>
</reference>
<sequence length="76" mass="9133">MGSKKRKRKEERPTIHPKNKYSENPPDFSLLASLYPSFQPFVYYSRDGRPRIDWTDFNATRELTRILLLHDHGLNW</sequence>
<comment type="caution">
    <text evidence="1">The sequence shown here is derived from an EMBL/GenBank/DDBJ whole genome shotgun (WGS) entry which is preliminary data.</text>
</comment>
<accession>A0ACB9KKP8</accession>
<dbReference type="Proteomes" id="UP000828941">
    <property type="component" value="Chromosome 14"/>
</dbReference>
<organism evidence="1 2">
    <name type="scientific">Bauhinia variegata</name>
    <name type="common">Purple orchid tree</name>
    <name type="synonym">Phanera variegata</name>
    <dbReference type="NCBI Taxonomy" id="167791"/>
    <lineage>
        <taxon>Eukaryota</taxon>
        <taxon>Viridiplantae</taxon>
        <taxon>Streptophyta</taxon>
        <taxon>Embryophyta</taxon>
        <taxon>Tracheophyta</taxon>
        <taxon>Spermatophyta</taxon>
        <taxon>Magnoliopsida</taxon>
        <taxon>eudicotyledons</taxon>
        <taxon>Gunneridae</taxon>
        <taxon>Pentapetalae</taxon>
        <taxon>rosids</taxon>
        <taxon>fabids</taxon>
        <taxon>Fabales</taxon>
        <taxon>Fabaceae</taxon>
        <taxon>Cercidoideae</taxon>
        <taxon>Cercideae</taxon>
        <taxon>Bauhiniinae</taxon>
        <taxon>Bauhinia</taxon>
    </lineage>
</organism>
<evidence type="ECO:0000313" key="2">
    <source>
        <dbReference type="Proteomes" id="UP000828941"/>
    </source>
</evidence>
<proteinExistence type="predicted"/>
<name>A0ACB9KKP8_BAUVA</name>